<evidence type="ECO:0000259" key="1">
    <source>
        <dbReference type="SMART" id="SM00760"/>
    </source>
</evidence>
<evidence type="ECO:0000313" key="2">
    <source>
        <dbReference type="EMBL" id="PIR06651.1"/>
    </source>
</evidence>
<dbReference type="Gene3D" id="1.10.1750.10">
    <property type="match status" value="1"/>
</dbReference>
<dbReference type="PANTHER" id="PTHR30050">
    <property type="entry name" value="CHROMOSOMAL REPLICATION INITIATOR PROTEIN DNAA"/>
    <property type="match status" value="1"/>
</dbReference>
<dbReference type="GO" id="GO:0006270">
    <property type="term" value="P:DNA replication initiation"/>
    <property type="evidence" value="ECO:0007669"/>
    <property type="project" value="InterPro"/>
</dbReference>
<dbReference type="Pfam" id="PF08299">
    <property type="entry name" value="Bac_DnaA_C"/>
    <property type="match status" value="1"/>
</dbReference>
<dbReference type="EMBL" id="PCWQ01000011">
    <property type="protein sequence ID" value="PIR06651.1"/>
    <property type="molecule type" value="Genomic_DNA"/>
</dbReference>
<dbReference type="PANTHER" id="PTHR30050:SF2">
    <property type="entry name" value="CHROMOSOMAL REPLICATION INITIATOR PROTEIN DNAA"/>
    <property type="match status" value="1"/>
</dbReference>
<feature type="domain" description="Chromosomal replication initiator DnaA C-terminal" evidence="1">
    <location>
        <begin position="19"/>
        <end position="84"/>
    </location>
</feature>
<dbReference type="InterPro" id="IPR013159">
    <property type="entry name" value="DnaA_C"/>
</dbReference>
<dbReference type="Proteomes" id="UP000230564">
    <property type="component" value="Unassembled WGS sequence"/>
</dbReference>
<reference evidence="2 3" key="1">
    <citation type="submission" date="2017-09" db="EMBL/GenBank/DDBJ databases">
        <title>Depth-based differentiation of microbial function through sediment-hosted aquifers and enrichment of novel symbionts in the deep terrestrial subsurface.</title>
        <authorList>
            <person name="Probst A.J."/>
            <person name="Ladd B."/>
            <person name="Jarett J.K."/>
            <person name="Geller-Mcgrath D.E."/>
            <person name="Sieber C.M."/>
            <person name="Emerson J.B."/>
            <person name="Anantharaman K."/>
            <person name="Thomas B.C."/>
            <person name="Malmstrom R."/>
            <person name="Stieglmeier M."/>
            <person name="Klingl A."/>
            <person name="Woyke T."/>
            <person name="Ryan C.M."/>
            <person name="Banfield J.F."/>
        </authorList>
    </citation>
    <scope>NUCLEOTIDE SEQUENCE [LARGE SCALE GENOMIC DNA]</scope>
    <source>
        <strain evidence="2">CG11_big_fil_rev_8_21_14_0_20_36_20</strain>
    </source>
</reference>
<gene>
    <name evidence="2" type="ORF">COV55_02755</name>
</gene>
<dbReference type="GO" id="GO:0005524">
    <property type="term" value="F:ATP binding"/>
    <property type="evidence" value="ECO:0007669"/>
    <property type="project" value="InterPro"/>
</dbReference>
<dbReference type="SMART" id="SM00760">
    <property type="entry name" value="Bac_DnaA_C"/>
    <property type="match status" value="1"/>
</dbReference>
<name>A0A2H0NCM9_9BACT</name>
<dbReference type="SUPFAM" id="SSF48295">
    <property type="entry name" value="TrpR-like"/>
    <property type="match status" value="1"/>
</dbReference>
<accession>A0A2H0NCM9</accession>
<dbReference type="GO" id="GO:0005886">
    <property type="term" value="C:plasma membrane"/>
    <property type="evidence" value="ECO:0007669"/>
    <property type="project" value="TreeGrafter"/>
</dbReference>
<proteinExistence type="predicted"/>
<dbReference type="AlphaFoldDB" id="A0A2H0NCM9"/>
<dbReference type="GO" id="GO:0006275">
    <property type="term" value="P:regulation of DNA replication"/>
    <property type="evidence" value="ECO:0007669"/>
    <property type="project" value="InterPro"/>
</dbReference>
<comment type="caution">
    <text evidence="2">The sequence shown here is derived from an EMBL/GenBank/DDBJ whole genome shotgun (WGS) entry which is preliminary data.</text>
</comment>
<protein>
    <recommendedName>
        <fullName evidence="1">Chromosomal replication initiator DnaA C-terminal domain-containing protein</fullName>
    </recommendedName>
</protein>
<dbReference type="CDD" id="cd06571">
    <property type="entry name" value="Bac_DnaA_C"/>
    <property type="match status" value="1"/>
</dbReference>
<dbReference type="GO" id="GO:0003688">
    <property type="term" value="F:DNA replication origin binding"/>
    <property type="evidence" value="ECO:0007669"/>
    <property type="project" value="TreeGrafter"/>
</dbReference>
<evidence type="ECO:0000313" key="3">
    <source>
        <dbReference type="Proteomes" id="UP000230564"/>
    </source>
</evidence>
<sequence length="119" mass="13817">MSEPITQISKKLGKTEAIKMSHIQRIVAFEYGFSVEDLKHKSRKAKIVHYRHITMYLCNELTYNSLTQIAYAFNRTIINAINNIEERIKHDAPEFKAQLEALTIKIKATWKLQTQGVPK</sequence>
<organism evidence="2 3">
    <name type="scientific">Candidatus Komeilibacteria bacterium CG11_big_fil_rev_8_21_14_0_20_36_20</name>
    <dbReference type="NCBI Taxonomy" id="1974477"/>
    <lineage>
        <taxon>Bacteria</taxon>
        <taxon>Candidatus Komeiliibacteriota</taxon>
    </lineage>
</organism>
<dbReference type="InterPro" id="IPR010921">
    <property type="entry name" value="Trp_repressor/repl_initiator"/>
</dbReference>